<sequence length="198" mass="22567">MKKYEFLILSILLAFFSCNEDDFTPLAPSISSEYYFSGTVNNDLVVINADEDNYQIHTGSSSNSDEPPIGKHDLGFTTYPFEIGDKNILIITPETEVTNKEKVLNLFPIGKLSDTDKEGFKLEYGKIVDKEEIETDIFHPIREKLIGEFSELEVVSVVEKSEDTYKIKIKFSCYLYNDKEILQGEINSAEIILRLVIN</sequence>
<dbReference type="AlphaFoldDB" id="A0A0H4PV34"/>
<evidence type="ECO:0008006" key="3">
    <source>
        <dbReference type="Google" id="ProtNLM"/>
    </source>
</evidence>
<keyword evidence="2" id="KW-1185">Reference proteome</keyword>
<dbReference type="PROSITE" id="PS51257">
    <property type="entry name" value="PROKAR_LIPOPROTEIN"/>
    <property type="match status" value="1"/>
</dbReference>
<accession>A0A0H4PV34</accession>
<protein>
    <recommendedName>
        <fullName evidence="3">Lipoprotein</fullName>
    </recommendedName>
</protein>
<gene>
    <name evidence="1" type="ORF">CA2015_2817</name>
</gene>
<dbReference type="RefSeq" id="WP_048642474.1">
    <property type="nucleotide sequence ID" value="NZ_CP012040.1"/>
</dbReference>
<dbReference type="EMBL" id="CP012040">
    <property type="protein sequence ID" value="AKP52227.1"/>
    <property type="molecule type" value="Genomic_DNA"/>
</dbReference>
<evidence type="ECO:0000313" key="1">
    <source>
        <dbReference type="EMBL" id="AKP52227.1"/>
    </source>
</evidence>
<reference evidence="1 2" key="1">
    <citation type="submission" date="2015-07" db="EMBL/GenBank/DDBJ databases">
        <authorList>
            <person name="Kim K.M."/>
        </authorList>
    </citation>
    <scope>NUCLEOTIDE SEQUENCE [LARGE SCALE GENOMIC DNA]</scope>
    <source>
        <strain evidence="1 2">KCTC 12363</strain>
    </source>
</reference>
<organism evidence="1 2">
    <name type="scientific">Cyclobacterium amurskyense</name>
    <dbReference type="NCBI Taxonomy" id="320787"/>
    <lineage>
        <taxon>Bacteria</taxon>
        <taxon>Pseudomonadati</taxon>
        <taxon>Bacteroidota</taxon>
        <taxon>Cytophagia</taxon>
        <taxon>Cytophagales</taxon>
        <taxon>Cyclobacteriaceae</taxon>
        <taxon>Cyclobacterium</taxon>
    </lineage>
</organism>
<name>A0A0H4PV34_9BACT</name>
<proteinExistence type="predicted"/>
<dbReference type="Proteomes" id="UP000036520">
    <property type="component" value="Chromosome"/>
</dbReference>
<evidence type="ECO:0000313" key="2">
    <source>
        <dbReference type="Proteomes" id="UP000036520"/>
    </source>
</evidence>
<dbReference type="KEGG" id="camu:CA2015_2817"/>